<keyword evidence="1" id="KW-0812">Transmembrane</keyword>
<organism evidence="2 3">
    <name type="scientific">Gryllotalpicola koreensis</name>
    <dbReference type="NCBI Taxonomy" id="993086"/>
    <lineage>
        <taxon>Bacteria</taxon>
        <taxon>Bacillati</taxon>
        <taxon>Actinomycetota</taxon>
        <taxon>Actinomycetes</taxon>
        <taxon>Micrococcales</taxon>
        <taxon>Microbacteriaceae</taxon>
        <taxon>Gryllotalpicola</taxon>
    </lineage>
</organism>
<evidence type="ECO:0000256" key="1">
    <source>
        <dbReference type="SAM" id="Phobius"/>
    </source>
</evidence>
<feature type="transmembrane region" description="Helical" evidence="1">
    <location>
        <begin position="148"/>
        <end position="166"/>
    </location>
</feature>
<gene>
    <name evidence="2" type="ORF">GCM10022287_11080</name>
</gene>
<feature type="transmembrane region" description="Helical" evidence="1">
    <location>
        <begin position="60"/>
        <end position="79"/>
    </location>
</feature>
<dbReference type="EMBL" id="BAABBW010000002">
    <property type="protein sequence ID" value="GAA4171571.1"/>
    <property type="molecule type" value="Genomic_DNA"/>
</dbReference>
<keyword evidence="1" id="KW-0472">Membrane</keyword>
<sequence length="238" mass="26317">MGLPGFGPWVTLADVKYTVAVLRFGFSALMLIAVTRSFVYDATHGGDIWPWDWFGYFTNQNNLAAGFVLTLAAVALLTGRRLRWLEYARGAVATYLFIVGSVYWTLLAPLGPPEIVWTNAIVHGVMPAYVLLDWLLIGDRAPLRYSKVWVIFPYAVVWLGVTLTRGATDHWVPYPFLDPASGYGSVALYCAAIVVIAIVVAYAFWAASRTSGILLRRSTNRVVAEATRDHRGDDRLAA</sequence>
<evidence type="ECO:0000313" key="2">
    <source>
        <dbReference type="EMBL" id="GAA4171571.1"/>
    </source>
</evidence>
<name>A0ABP7ZVU3_9MICO</name>
<feature type="transmembrane region" description="Helical" evidence="1">
    <location>
        <begin position="20"/>
        <end position="40"/>
    </location>
</feature>
<keyword evidence="3" id="KW-1185">Reference proteome</keyword>
<feature type="transmembrane region" description="Helical" evidence="1">
    <location>
        <begin position="116"/>
        <end position="136"/>
    </location>
</feature>
<evidence type="ECO:0008006" key="4">
    <source>
        <dbReference type="Google" id="ProtNLM"/>
    </source>
</evidence>
<dbReference type="Proteomes" id="UP001501079">
    <property type="component" value="Unassembled WGS sequence"/>
</dbReference>
<protein>
    <recommendedName>
        <fullName evidence="4">Pr6Pr family membrane protein</fullName>
    </recommendedName>
</protein>
<feature type="transmembrane region" description="Helical" evidence="1">
    <location>
        <begin position="91"/>
        <end position="110"/>
    </location>
</feature>
<dbReference type="NCBIfam" id="NF038065">
    <property type="entry name" value="Pr6Pr"/>
    <property type="match status" value="1"/>
</dbReference>
<dbReference type="InterPro" id="IPR049713">
    <property type="entry name" value="Pr6Pr-like"/>
</dbReference>
<accession>A0ABP7ZVU3</accession>
<comment type="caution">
    <text evidence="2">The sequence shown here is derived from an EMBL/GenBank/DDBJ whole genome shotgun (WGS) entry which is preliminary data.</text>
</comment>
<proteinExistence type="predicted"/>
<keyword evidence="1" id="KW-1133">Transmembrane helix</keyword>
<feature type="transmembrane region" description="Helical" evidence="1">
    <location>
        <begin position="186"/>
        <end position="207"/>
    </location>
</feature>
<reference evidence="3" key="1">
    <citation type="journal article" date="2019" name="Int. J. Syst. Evol. Microbiol.">
        <title>The Global Catalogue of Microorganisms (GCM) 10K type strain sequencing project: providing services to taxonomists for standard genome sequencing and annotation.</title>
        <authorList>
            <consortium name="The Broad Institute Genomics Platform"/>
            <consortium name="The Broad Institute Genome Sequencing Center for Infectious Disease"/>
            <person name="Wu L."/>
            <person name="Ma J."/>
        </authorList>
    </citation>
    <scope>NUCLEOTIDE SEQUENCE [LARGE SCALE GENOMIC DNA]</scope>
    <source>
        <strain evidence="3">JCM 17591</strain>
    </source>
</reference>
<evidence type="ECO:0000313" key="3">
    <source>
        <dbReference type="Proteomes" id="UP001501079"/>
    </source>
</evidence>